<dbReference type="OrthoDB" id="726732at2759"/>
<gene>
    <name evidence="2" type="ORF">HCN44_005799</name>
</gene>
<sequence length="440" mass="49752">MLHKTSTRFLSFSLDSSHLRDPEKLPINNEAFVNLAKHLSPAYLRIGGTSADCIFFKQNSADIFKAKDITNFILTEELYLSLYKFTEKIEAKMLFDLNVLIRTEKNEWNSSNAKDIIEFSKNHGMDIDWQLGNEPNSFKFVFNQSISATQLAHDYQHLRNLLNDIGYSSSKLVGPETNHIGESNERGEMYTEEFLKNQDNSIDFVTWHQYYLHGKTAKVDDFINPKVFNQLSSQIKQINNATKNSATGGGVANLSNRFAATFLWLDKLGYSASAGVDVVIRQTLLGGNYSLVGNDLLPNPDWWISVLYKRFVSEIVLDLKTPNNFGTLRFYAHCTAKLGLVNRLPALTVYGMNLDHKSKNIFIQGNWIQKKTNIFLYILTADDLTSREIKLNGEKLKLNSDGSLPPFNPVIIKPTQMINIPPLSIAFIVIHGADIPSCIP</sequence>
<dbReference type="GO" id="GO:0031012">
    <property type="term" value="C:extracellular matrix"/>
    <property type="evidence" value="ECO:0007669"/>
    <property type="project" value="TreeGrafter"/>
</dbReference>
<evidence type="ECO:0000256" key="1">
    <source>
        <dbReference type="ARBA" id="ARBA00009800"/>
    </source>
</evidence>
<accession>A0A835CT82</accession>
<reference evidence="2 3" key="1">
    <citation type="submission" date="2020-08" db="EMBL/GenBank/DDBJ databases">
        <title>Aphidius gifuensis genome sequencing and assembly.</title>
        <authorList>
            <person name="Du Z."/>
        </authorList>
    </citation>
    <scope>NUCLEOTIDE SEQUENCE [LARGE SCALE GENOMIC DNA]</scope>
    <source>
        <strain evidence="2">YNYX2018</strain>
        <tissue evidence="2">Adults</tissue>
    </source>
</reference>
<dbReference type="GO" id="GO:0005615">
    <property type="term" value="C:extracellular space"/>
    <property type="evidence" value="ECO:0007669"/>
    <property type="project" value="TreeGrafter"/>
</dbReference>
<dbReference type="EMBL" id="JACMRX010000003">
    <property type="protein sequence ID" value="KAF7993018.1"/>
    <property type="molecule type" value="Genomic_DNA"/>
</dbReference>
<dbReference type="AlphaFoldDB" id="A0A835CT82"/>
<dbReference type="InterPro" id="IPR005199">
    <property type="entry name" value="Glyco_hydro_79"/>
</dbReference>
<evidence type="ECO:0008006" key="4">
    <source>
        <dbReference type="Google" id="ProtNLM"/>
    </source>
</evidence>
<organism evidence="2 3">
    <name type="scientific">Aphidius gifuensis</name>
    <name type="common">Parasitoid wasp</name>
    <dbReference type="NCBI Taxonomy" id="684658"/>
    <lineage>
        <taxon>Eukaryota</taxon>
        <taxon>Metazoa</taxon>
        <taxon>Ecdysozoa</taxon>
        <taxon>Arthropoda</taxon>
        <taxon>Hexapoda</taxon>
        <taxon>Insecta</taxon>
        <taxon>Pterygota</taxon>
        <taxon>Neoptera</taxon>
        <taxon>Endopterygota</taxon>
        <taxon>Hymenoptera</taxon>
        <taxon>Apocrita</taxon>
        <taxon>Ichneumonoidea</taxon>
        <taxon>Braconidae</taxon>
        <taxon>Aphidiinae</taxon>
        <taxon>Aphidius</taxon>
    </lineage>
</organism>
<protein>
    <recommendedName>
        <fullName evidence="4">Heparanase</fullName>
    </recommendedName>
</protein>
<dbReference type="PANTHER" id="PTHR46145:SF4">
    <property type="entry name" value="HEPARANASE"/>
    <property type="match status" value="1"/>
</dbReference>
<comment type="similarity">
    <text evidence="1">Belongs to the glycosyl hydrolase 79 family.</text>
</comment>
<dbReference type="SUPFAM" id="SSF51445">
    <property type="entry name" value="(Trans)glycosidases"/>
    <property type="match status" value="1"/>
</dbReference>
<dbReference type="Gene3D" id="3.20.20.80">
    <property type="entry name" value="Glycosidases"/>
    <property type="match status" value="1"/>
</dbReference>
<comment type="caution">
    <text evidence="2">The sequence shown here is derived from an EMBL/GenBank/DDBJ whole genome shotgun (WGS) entry which is preliminary data.</text>
</comment>
<keyword evidence="3" id="KW-1185">Reference proteome</keyword>
<dbReference type="InterPro" id="IPR017853">
    <property type="entry name" value="GH"/>
</dbReference>
<dbReference type="Proteomes" id="UP000639338">
    <property type="component" value="Unassembled WGS sequence"/>
</dbReference>
<name>A0A835CT82_APHGI</name>
<dbReference type="PANTHER" id="PTHR46145">
    <property type="entry name" value="HEPARANASE"/>
    <property type="match status" value="1"/>
</dbReference>
<proteinExistence type="inferred from homology"/>
<dbReference type="GO" id="GO:0016020">
    <property type="term" value="C:membrane"/>
    <property type="evidence" value="ECO:0007669"/>
    <property type="project" value="InterPro"/>
</dbReference>
<dbReference type="GO" id="GO:0016798">
    <property type="term" value="F:hydrolase activity, acting on glycosyl bonds"/>
    <property type="evidence" value="ECO:0007669"/>
    <property type="project" value="InterPro"/>
</dbReference>
<dbReference type="Pfam" id="PF03662">
    <property type="entry name" value="Glyco_hydro_79n"/>
    <property type="match status" value="1"/>
</dbReference>
<evidence type="ECO:0000313" key="2">
    <source>
        <dbReference type="EMBL" id="KAF7993018.1"/>
    </source>
</evidence>
<evidence type="ECO:0000313" key="3">
    <source>
        <dbReference type="Proteomes" id="UP000639338"/>
    </source>
</evidence>